<accession>A0ABW5UE46</accession>
<dbReference type="EMBL" id="JBHUMB010000014">
    <property type="protein sequence ID" value="MFD2744199.1"/>
    <property type="molecule type" value="Genomic_DNA"/>
</dbReference>
<keyword evidence="2" id="KW-1185">Reference proteome</keyword>
<gene>
    <name evidence="1" type="ORF">ACFSQ6_12440</name>
</gene>
<dbReference type="InterPro" id="IPR031709">
    <property type="entry name" value="PutAbiC"/>
</dbReference>
<dbReference type="Pfam" id="PF16872">
    <property type="entry name" value="putAbiC"/>
    <property type="match status" value="1"/>
</dbReference>
<dbReference type="RefSeq" id="WP_197464720.1">
    <property type="nucleotide sequence ID" value="NZ_JBHUMB010000014.1"/>
</dbReference>
<protein>
    <submittedName>
        <fullName evidence="1">Phage abortive infection protein</fullName>
    </submittedName>
</protein>
<sequence>MANKTPNLLGRATFSFILDQIRTCVNELAIFIEECSIEELYDKNYLEKSKKVKSVRDNIDLKNWALCDIAYAIVFFGVSENGIKTITGIFRHTYKSRFLEIILTYFAVKPHKDSEYFLEWKMADQEFKDYYESKLSAVKDFFYSYNDFYPTFFKFYGGHQAKLGHYYRHLYQTVTYINQQEIFTYKEKYEYTKTLRAQLSTPEQYILFFNSISMLGRVWEFDKIDATASQSNSYLITKYNLIKNIPDLNFARSINIDDFYPDVKFEFRDKSPLRTKMEKFFK</sequence>
<comment type="caution">
    <text evidence="1">The sequence shown here is derived from an EMBL/GenBank/DDBJ whole genome shotgun (WGS) entry which is preliminary data.</text>
</comment>
<organism evidence="1 2">
    <name type="scientific">Sphingobacterium populi</name>
    <dbReference type="NCBI Taxonomy" id="1812824"/>
    <lineage>
        <taxon>Bacteria</taxon>
        <taxon>Pseudomonadati</taxon>
        <taxon>Bacteroidota</taxon>
        <taxon>Sphingobacteriia</taxon>
        <taxon>Sphingobacteriales</taxon>
        <taxon>Sphingobacteriaceae</taxon>
        <taxon>Sphingobacterium</taxon>
    </lineage>
</organism>
<proteinExistence type="predicted"/>
<name>A0ABW5UE46_9SPHI</name>
<evidence type="ECO:0000313" key="1">
    <source>
        <dbReference type="EMBL" id="MFD2744199.1"/>
    </source>
</evidence>
<reference evidence="2" key="1">
    <citation type="journal article" date="2019" name="Int. J. Syst. Evol. Microbiol.">
        <title>The Global Catalogue of Microorganisms (GCM) 10K type strain sequencing project: providing services to taxonomists for standard genome sequencing and annotation.</title>
        <authorList>
            <consortium name="The Broad Institute Genomics Platform"/>
            <consortium name="The Broad Institute Genome Sequencing Center for Infectious Disease"/>
            <person name="Wu L."/>
            <person name="Ma J."/>
        </authorList>
    </citation>
    <scope>NUCLEOTIDE SEQUENCE [LARGE SCALE GENOMIC DNA]</scope>
    <source>
        <strain evidence="2">KCTC 42247</strain>
    </source>
</reference>
<evidence type="ECO:0000313" key="2">
    <source>
        <dbReference type="Proteomes" id="UP001597418"/>
    </source>
</evidence>
<dbReference type="Proteomes" id="UP001597418">
    <property type="component" value="Unassembled WGS sequence"/>
</dbReference>